<accession>A0A392S184</accession>
<sequence>LARKYFSRAPLEQMDFIASTICSFSRTLPVSQALLSPLQLYQPQLSPLAMSLVTQSLYIL</sequence>
<comment type="caution">
    <text evidence="1">The sequence shown here is derived from an EMBL/GenBank/DDBJ whole genome shotgun (WGS) entry which is preliminary data.</text>
</comment>
<dbReference type="Proteomes" id="UP000265520">
    <property type="component" value="Unassembled WGS sequence"/>
</dbReference>
<name>A0A392S184_9FABA</name>
<dbReference type="AlphaFoldDB" id="A0A392S184"/>
<evidence type="ECO:0000313" key="2">
    <source>
        <dbReference type="Proteomes" id="UP000265520"/>
    </source>
</evidence>
<evidence type="ECO:0000313" key="1">
    <source>
        <dbReference type="EMBL" id="MCI42608.1"/>
    </source>
</evidence>
<organism evidence="1 2">
    <name type="scientific">Trifolium medium</name>
    <dbReference type="NCBI Taxonomy" id="97028"/>
    <lineage>
        <taxon>Eukaryota</taxon>
        <taxon>Viridiplantae</taxon>
        <taxon>Streptophyta</taxon>
        <taxon>Embryophyta</taxon>
        <taxon>Tracheophyta</taxon>
        <taxon>Spermatophyta</taxon>
        <taxon>Magnoliopsida</taxon>
        <taxon>eudicotyledons</taxon>
        <taxon>Gunneridae</taxon>
        <taxon>Pentapetalae</taxon>
        <taxon>rosids</taxon>
        <taxon>fabids</taxon>
        <taxon>Fabales</taxon>
        <taxon>Fabaceae</taxon>
        <taxon>Papilionoideae</taxon>
        <taxon>50 kb inversion clade</taxon>
        <taxon>NPAAA clade</taxon>
        <taxon>Hologalegina</taxon>
        <taxon>IRL clade</taxon>
        <taxon>Trifolieae</taxon>
        <taxon>Trifolium</taxon>
    </lineage>
</organism>
<proteinExistence type="predicted"/>
<reference evidence="1 2" key="1">
    <citation type="journal article" date="2018" name="Front. Plant Sci.">
        <title>Red Clover (Trifolium pratense) and Zigzag Clover (T. medium) - A Picture of Genomic Similarities and Differences.</title>
        <authorList>
            <person name="Dluhosova J."/>
            <person name="Istvanek J."/>
            <person name="Nedelnik J."/>
            <person name="Repkova J."/>
        </authorList>
    </citation>
    <scope>NUCLEOTIDE SEQUENCE [LARGE SCALE GENOMIC DNA]</scope>
    <source>
        <strain evidence="2">cv. 10/8</strain>
        <tissue evidence="1">Leaf</tissue>
    </source>
</reference>
<dbReference type="EMBL" id="LXQA010306616">
    <property type="protein sequence ID" value="MCI42608.1"/>
    <property type="molecule type" value="Genomic_DNA"/>
</dbReference>
<keyword evidence="2" id="KW-1185">Reference proteome</keyword>
<protein>
    <submittedName>
        <fullName evidence="1">Uncharacterized protein</fullName>
    </submittedName>
</protein>
<feature type="non-terminal residue" evidence="1">
    <location>
        <position position="1"/>
    </location>
</feature>